<reference evidence="1 2" key="1">
    <citation type="submission" date="2017-11" db="EMBL/GenBank/DDBJ databases">
        <title>Genome sequencing of a diverse group of Pseudomonas species.</title>
        <authorList>
            <person name="Loper J."/>
        </authorList>
    </citation>
    <scope>NUCLEOTIDE SEQUENCE [LARGE SCALE GENOMIC DNA]</scope>
    <source>
        <strain evidence="1 2">LMG 25716</strain>
    </source>
</reference>
<dbReference type="EMBL" id="PHHE01000001">
    <property type="protein sequence ID" value="PKA70833.1"/>
    <property type="molecule type" value="Genomic_DNA"/>
</dbReference>
<organism evidence="1 2">
    <name type="scientific">Pseudomonas baetica</name>
    <dbReference type="NCBI Taxonomy" id="674054"/>
    <lineage>
        <taxon>Bacteria</taxon>
        <taxon>Pseudomonadati</taxon>
        <taxon>Pseudomonadota</taxon>
        <taxon>Gammaproteobacteria</taxon>
        <taxon>Pseudomonadales</taxon>
        <taxon>Pseudomonadaceae</taxon>
        <taxon>Pseudomonas</taxon>
    </lineage>
</organism>
<gene>
    <name evidence="1" type="ORF">ATI02_3764</name>
</gene>
<name>A0ABX4Q231_9PSED</name>
<sequence>MWCLSFSFREQARSHIGMRYPCGSEPAREDVICHNPIFS</sequence>
<protein>
    <submittedName>
        <fullName evidence="1">Uncharacterized protein</fullName>
    </submittedName>
</protein>
<evidence type="ECO:0000313" key="1">
    <source>
        <dbReference type="EMBL" id="PKA70833.1"/>
    </source>
</evidence>
<keyword evidence="2" id="KW-1185">Reference proteome</keyword>
<proteinExistence type="predicted"/>
<comment type="caution">
    <text evidence="1">The sequence shown here is derived from an EMBL/GenBank/DDBJ whole genome shotgun (WGS) entry which is preliminary data.</text>
</comment>
<accession>A0ABX4Q231</accession>
<dbReference type="Proteomes" id="UP000232455">
    <property type="component" value="Unassembled WGS sequence"/>
</dbReference>
<evidence type="ECO:0000313" key="2">
    <source>
        <dbReference type="Proteomes" id="UP000232455"/>
    </source>
</evidence>